<dbReference type="InterPro" id="IPR027948">
    <property type="entry name" value="DUF4436"/>
</dbReference>
<gene>
    <name evidence="3" type="primary">Aste57867_14604</name>
    <name evidence="2" type="ORF">As57867_014550</name>
    <name evidence="3" type="ORF">ASTE57867_14604</name>
</gene>
<reference evidence="2" key="2">
    <citation type="submission" date="2019-06" db="EMBL/GenBank/DDBJ databases">
        <title>Genomics analysis of Aphanomyces spp. identifies a new class of oomycete effector associated with host adaptation.</title>
        <authorList>
            <person name="Gaulin E."/>
        </authorList>
    </citation>
    <scope>NUCLEOTIDE SEQUENCE</scope>
    <source>
        <strain evidence="2">CBS 578.67</strain>
    </source>
</reference>
<feature type="transmembrane region" description="Helical" evidence="1">
    <location>
        <begin position="106"/>
        <end position="124"/>
    </location>
</feature>
<evidence type="ECO:0000313" key="3">
    <source>
        <dbReference type="EMBL" id="VFT91423.1"/>
    </source>
</evidence>
<keyword evidence="4" id="KW-1185">Reference proteome</keyword>
<keyword evidence="1" id="KW-0472">Membrane</keyword>
<evidence type="ECO:0000256" key="1">
    <source>
        <dbReference type="SAM" id="Phobius"/>
    </source>
</evidence>
<evidence type="ECO:0000313" key="2">
    <source>
        <dbReference type="EMBL" id="KAF0694522.1"/>
    </source>
</evidence>
<dbReference type="EMBL" id="CAADRA010005584">
    <property type="protein sequence ID" value="VFT91423.1"/>
    <property type="molecule type" value="Genomic_DNA"/>
</dbReference>
<proteinExistence type="predicted"/>
<reference evidence="3 4" key="1">
    <citation type="submission" date="2019-03" db="EMBL/GenBank/DDBJ databases">
        <authorList>
            <person name="Gaulin E."/>
            <person name="Dumas B."/>
        </authorList>
    </citation>
    <scope>NUCLEOTIDE SEQUENCE [LARGE SCALE GENOMIC DNA]</scope>
    <source>
        <strain evidence="3">CBS 568.67</strain>
    </source>
</reference>
<organism evidence="3 4">
    <name type="scientific">Aphanomyces stellatus</name>
    <dbReference type="NCBI Taxonomy" id="120398"/>
    <lineage>
        <taxon>Eukaryota</taxon>
        <taxon>Sar</taxon>
        <taxon>Stramenopiles</taxon>
        <taxon>Oomycota</taxon>
        <taxon>Saprolegniomycetes</taxon>
        <taxon>Saprolegniales</taxon>
        <taxon>Verrucalvaceae</taxon>
        <taxon>Aphanomyces</taxon>
    </lineage>
</organism>
<keyword evidence="1" id="KW-0812">Transmembrane</keyword>
<dbReference type="Proteomes" id="UP000332933">
    <property type="component" value="Unassembled WGS sequence"/>
</dbReference>
<dbReference type="Pfam" id="PF14494">
    <property type="entry name" value="DUF4436"/>
    <property type="match status" value="1"/>
</dbReference>
<dbReference type="AlphaFoldDB" id="A0A485L222"/>
<sequence>MVAGLVSISGIHGNIPNATWLASLENAWHSNLPGGGRDGVTGLLSSFPDSSSFFNFPTQSTMAGDNLRARFFELTTPRPKANTTVENDSHDDGEHHVRRRRWRFQAIPLVIFIILFLCVLIPFVSTNKKIGSLRFYRDDNGAVDKNTTTNLIISLSGMSTDNYEMTCTSVLNEVPLSVLSPDHAHIEKPFRIQVGTSVAVINDNTTYAKAPLVSKVPLLTGSLAWYPFDTYQMKLEIQTVIGAPAYNGSATPIPNFAYVVAMPDDFSWTYTVEQTKNEFDSIIVGGGSKSNTANGFTALTITVTRDFNIYMALVFIGIWSVTIAIGYIGSMSVIWKRRAPDNPVIFVSALFAVPTFRNTAPGKPPYGCLFDVLCTYFSICVILTFLLLVAFAYMKKPAPKPEVAKQQQQRRKGRKDDDTIPVATLDANGVVAGDVADVADVADAADAGDAGGDAGDAAVADAA</sequence>
<feature type="transmembrane region" description="Helical" evidence="1">
    <location>
        <begin position="309"/>
        <end position="328"/>
    </location>
</feature>
<evidence type="ECO:0000313" key="4">
    <source>
        <dbReference type="Proteomes" id="UP000332933"/>
    </source>
</evidence>
<dbReference type="EMBL" id="VJMH01005563">
    <property type="protein sequence ID" value="KAF0694522.1"/>
    <property type="molecule type" value="Genomic_DNA"/>
</dbReference>
<protein>
    <submittedName>
        <fullName evidence="3">Aste57867_14604 protein</fullName>
    </submittedName>
</protein>
<name>A0A485L222_9STRA</name>
<feature type="transmembrane region" description="Helical" evidence="1">
    <location>
        <begin position="369"/>
        <end position="393"/>
    </location>
</feature>
<keyword evidence="1" id="KW-1133">Transmembrane helix</keyword>
<accession>A0A485L222</accession>